<evidence type="ECO:0000313" key="2">
    <source>
        <dbReference type="Proteomes" id="UP001150603"/>
    </source>
</evidence>
<gene>
    <name evidence="1" type="ORF">FBU59_003720</name>
</gene>
<proteinExistence type="predicted"/>
<accession>A0ACC1J7U7</accession>
<protein>
    <submittedName>
        <fullName evidence="1">Uncharacterized protein</fullName>
    </submittedName>
</protein>
<name>A0ACC1J7U7_9FUNG</name>
<sequence length="104" mass="10514">MADKDSNPLAMFGAMGGAASKGDVETSADAKSAKKPCRVCDSFKTWRRKDAKQHAKEHDAKSTTATTTATAAATAVAAGGLASSASSIATAVPDDNCPPDSQIL</sequence>
<dbReference type="Proteomes" id="UP001150603">
    <property type="component" value="Unassembled WGS sequence"/>
</dbReference>
<reference evidence="1" key="1">
    <citation type="submission" date="2022-07" db="EMBL/GenBank/DDBJ databases">
        <title>Phylogenomic reconstructions and comparative analyses of Kickxellomycotina fungi.</title>
        <authorList>
            <person name="Reynolds N.K."/>
            <person name="Stajich J.E."/>
            <person name="Barry K."/>
            <person name="Grigoriev I.V."/>
            <person name="Crous P."/>
            <person name="Smith M.E."/>
        </authorList>
    </citation>
    <scope>NUCLEOTIDE SEQUENCE</scope>
    <source>
        <strain evidence="1">NRRL 5244</strain>
    </source>
</reference>
<keyword evidence="2" id="KW-1185">Reference proteome</keyword>
<organism evidence="1 2">
    <name type="scientific">Linderina macrospora</name>
    <dbReference type="NCBI Taxonomy" id="4868"/>
    <lineage>
        <taxon>Eukaryota</taxon>
        <taxon>Fungi</taxon>
        <taxon>Fungi incertae sedis</taxon>
        <taxon>Zoopagomycota</taxon>
        <taxon>Kickxellomycotina</taxon>
        <taxon>Kickxellomycetes</taxon>
        <taxon>Kickxellales</taxon>
        <taxon>Kickxellaceae</taxon>
        <taxon>Linderina</taxon>
    </lineage>
</organism>
<evidence type="ECO:0000313" key="1">
    <source>
        <dbReference type="EMBL" id="KAJ1940733.1"/>
    </source>
</evidence>
<feature type="non-terminal residue" evidence="1">
    <location>
        <position position="104"/>
    </location>
</feature>
<dbReference type="EMBL" id="JANBPW010002461">
    <property type="protein sequence ID" value="KAJ1940733.1"/>
    <property type="molecule type" value="Genomic_DNA"/>
</dbReference>
<comment type="caution">
    <text evidence="1">The sequence shown here is derived from an EMBL/GenBank/DDBJ whole genome shotgun (WGS) entry which is preliminary data.</text>
</comment>